<name>A0AAN9JNH6_CLITE</name>
<evidence type="ECO:0000313" key="2">
    <source>
        <dbReference type="Proteomes" id="UP001359559"/>
    </source>
</evidence>
<gene>
    <name evidence="1" type="ORF">RJT34_13193</name>
</gene>
<comment type="caution">
    <text evidence="1">The sequence shown here is derived from an EMBL/GenBank/DDBJ whole genome shotgun (WGS) entry which is preliminary data.</text>
</comment>
<dbReference type="EMBL" id="JAYKXN010000003">
    <property type="protein sequence ID" value="KAK7302307.1"/>
    <property type="molecule type" value="Genomic_DNA"/>
</dbReference>
<protein>
    <submittedName>
        <fullName evidence="1">Uncharacterized protein</fullName>
    </submittedName>
</protein>
<organism evidence="1 2">
    <name type="scientific">Clitoria ternatea</name>
    <name type="common">Butterfly pea</name>
    <dbReference type="NCBI Taxonomy" id="43366"/>
    <lineage>
        <taxon>Eukaryota</taxon>
        <taxon>Viridiplantae</taxon>
        <taxon>Streptophyta</taxon>
        <taxon>Embryophyta</taxon>
        <taxon>Tracheophyta</taxon>
        <taxon>Spermatophyta</taxon>
        <taxon>Magnoliopsida</taxon>
        <taxon>eudicotyledons</taxon>
        <taxon>Gunneridae</taxon>
        <taxon>Pentapetalae</taxon>
        <taxon>rosids</taxon>
        <taxon>fabids</taxon>
        <taxon>Fabales</taxon>
        <taxon>Fabaceae</taxon>
        <taxon>Papilionoideae</taxon>
        <taxon>50 kb inversion clade</taxon>
        <taxon>NPAAA clade</taxon>
        <taxon>indigoferoid/millettioid clade</taxon>
        <taxon>Phaseoleae</taxon>
        <taxon>Clitoria</taxon>
    </lineage>
</organism>
<reference evidence="1 2" key="1">
    <citation type="submission" date="2024-01" db="EMBL/GenBank/DDBJ databases">
        <title>The genomes of 5 underutilized Papilionoideae crops provide insights into root nodulation and disease resistance.</title>
        <authorList>
            <person name="Yuan L."/>
        </authorList>
    </citation>
    <scope>NUCLEOTIDE SEQUENCE [LARGE SCALE GENOMIC DNA]</scope>
    <source>
        <strain evidence="1">LY-2023</strain>
        <tissue evidence="1">Leaf</tissue>
    </source>
</reference>
<dbReference type="Proteomes" id="UP001359559">
    <property type="component" value="Unassembled WGS sequence"/>
</dbReference>
<sequence length="173" mass="19370">MRDTVKMRDSEREIRVERGLETIESPSSDCDCRHRLNRPVIVADQTALRLSPTGLPRTPYTAYPTSLNDHPILRVNLPELTWDPCDATPELANPLLLPPTDHIAWPASRVTLDLAASVPRRTPHTDLDLAWPTLIPLNRTLHDKQAPHVTDTNSYPADRVTLASLCPNLRPGL</sequence>
<keyword evidence="2" id="KW-1185">Reference proteome</keyword>
<evidence type="ECO:0000313" key="1">
    <source>
        <dbReference type="EMBL" id="KAK7302307.1"/>
    </source>
</evidence>
<dbReference type="AlphaFoldDB" id="A0AAN9JNH6"/>
<proteinExistence type="predicted"/>
<accession>A0AAN9JNH6</accession>